<dbReference type="GO" id="GO:0006357">
    <property type="term" value="P:regulation of transcription by RNA polymerase II"/>
    <property type="evidence" value="ECO:0007669"/>
    <property type="project" value="TreeGrafter"/>
</dbReference>
<dbReference type="Proteomes" id="UP001152798">
    <property type="component" value="Chromosome 4"/>
</dbReference>
<evidence type="ECO:0000256" key="10">
    <source>
        <dbReference type="ARBA" id="ARBA00023242"/>
    </source>
</evidence>
<evidence type="ECO:0000256" key="3">
    <source>
        <dbReference type="ARBA" id="ARBA00022723"/>
    </source>
</evidence>
<evidence type="ECO:0000313" key="15">
    <source>
        <dbReference type="EMBL" id="CAH1397845.1"/>
    </source>
</evidence>
<evidence type="ECO:0000256" key="5">
    <source>
        <dbReference type="ARBA" id="ARBA00022771"/>
    </source>
</evidence>
<dbReference type="PROSITE" id="PS00028">
    <property type="entry name" value="ZINC_FINGER_C2H2_1"/>
    <property type="match status" value="2"/>
</dbReference>
<feature type="region of interest" description="Disordered" evidence="13">
    <location>
        <begin position="35"/>
        <end position="55"/>
    </location>
</feature>
<evidence type="ECO:0000256" key="6">
    <source>
        <dbReference type="ARBA" id="ARBA00022833"/>
    </source>
</evidence>
<keyword evidence="5 12" id="KW-0863">Zinc-finger</keyword>
<dbReference type="InterPro" id="IPR059034">
    <property type="entry name" value="SH3_AEBP2_C"/>
</dbReference>
<dbReference type="InterPro" id="IPR036236">
    <property type="entry name" value="Znf_C2H2_sf"/>
</dbReference>
<sequence length="456" mass="51395">MLGYILRSFGVSHLPTKDKIGVVVHCGDCGSSNSDITEPCSPLSTTSLEEMPPTQSQPAWIWGGTETGDPPSKRPKQGKITEYFKTKAKKVSEKPASTVKQLISKLLASPPATPKAGSLPYDSSEVFRDSLTPTSDNKPLTPPTTSPETSSDTSLLSGSKSEVEYGDISFLFKKTDLEVKDKESEERTIRFPLKNVWRGHYVSDYVCKWTDCDAKFATATALSEHLVIIHVNPQIGNNYVCKWENCKVFGRTSCSFNWLERHVLSHGGNKRFRCIVDECGQRFSSQSLLHRHVDSHFNDNKDQGSSKKGCETATKLIRRNGKKLRYRSHPFSARIYDYFDAGIMEGLQHNLIEMTERRTNGLYDSCPGDTVTLHSKILCKRTVDNGQTEVLLRWFPRDILSDEWVSSTKVERVRYVNIPTLPSESKDCLYSYLTSNQRLRRSHGRKYKPLTTASST</sequence>
<keyword evidence="7" id="KW-0156">Chromatin regulator</keyword>
<dbReference type="GO" id="GO:0008270">
    <property type="term" value="F:zinc ion binding"/>
    <property type="evidence" value="ECO:0007669"/>
    <property type="project" value="UniProtKB-KW"/>
</dbReference>
<evidence type="ECO:0000256" key="8">
    <source>
        <dbReference type="ARBA" id="ARBA00023015"/>
    </source>
</evidence>
<keyword evidence="10" id="KW-0539">Nucleus</keyword>
<dbReference type="GO" id="GO:0006325">
    <property type="term" value="P:chromatin organization"/>
    <property type="evidence" value="ECO:0007669"/>
    <property type="project" value="UniProtKB-KW"/>
</dbReference>
<dbReference type="AlphaFoldDB" id="A0A9P0H935"/>
<gene>
    <name evidence="15" type="ORF">NEZAVI_LOCUS7604</name>
</gene>
<keyword evidence="2" id="KW-0678">Repressor</keyword>
<keyword evidence="6" id="KW-0862">Zinc</keyword>
<dbReference type="Gene3D" id="3.30.160.60">
    <property type="entry name" value="Classic Zinc Finger"/>
    <property type="match status" value="2"/>
</dbReference>
<dbReference type="EMBL" id="OV725080">
    <property type="protein sequence ID" value="CAH1397845.1"/>
    <property type="molecule type" value="Genomic_DNA"/>
</dbReference>
<dbReference type="SMART" id="SM00355">
    <property type="entry name" value="ZnF_C2H2"/>
    <property type="match status" value="3"/>
</dbReference>
<organism evidence="15 16">
    <name type="scientific">Nezara viridula</name>
    <name type="common">Southern green stink bug</name>
    <name type="synonym">Cimex viridulus</name>
    <dbReference type="NCBI Taxonomy" id="85310"/>
    <lineage>
        <taxon>Eukaryota</taxon>
        <taxon>Metazoa</taxon>
        <taxon>Ecdysozoa</taxon>
        <taxon>Arthropoda</taxon>
        <taxon>Hexapoda</taxon>
        <taxon>Insecta</taxon>
        <taxon>Pterygota</taxon>
        <taxon>Neoptera</taxon>
        <taxon>Paraneoptera</taxon>
        <taxon>Hemiptera</taxon>
        <taxon>Heteroptera</taxon>
        <taxon>Panheteroptera</taxon>
        <taxon>Pentatomomorpha</taxon>
        <taxon>Pentatomoidea</taxon>
        <taxon>Pentatomidae</taxon>
        <taxon>Pentatominae</taxon>
        <taxon>Nezara</taxon>
    </lineage>
</organism>
<dbReference type="InterPro" id="IPR013087">
    <property type="entry name" value="Znf_C2H2_type"/>
</dbReference>
<dbReference type="GO" id="GO:0035098">
    <property type="term" value="C:ESC/E(Z) complex"/>
    <property type="evidence" value="ECO:0007669"/>
    <property type="project" value="TreeGrafter"/>
</dbReference>
<evidence type="ECO:0000256" key="11">
    <source>
        <dbReference type="ARBA" id="ARBA00037930"/>
    </source>
</evidence>
<dbReference type="OrthoDB" id="9984614at2759"/>
<dbReference type="PROSITE" id="PS50157">
    <property type="entry name" value="ZINC_FINGER_C2H2_2"/>
    <property type="match status" value="2"/>
</dbReference>
<evidence type="ECO:0000256" key="13">
    <source>
        <dbReference type="SAM" id="MobiDB-lite"/>
    </source>
</evidence>
<evidence type="ECO:0000256" key="1">
    <source>
        <dbReference type="ARBA" id="ARBA00004123"/>
    </source>
</evidence>
<name>A0A9P0H935_NEZVI</name>
<keyword evidence="3" id="KW-0479">Metal-binding</keyword>
<dbReference type="PANTHER" id="PTHR46541:SF1">
    <property type="entry name" value="ZINC FINGER PROTEIN AEBP2"/>
    <property type="match status" value="1"/>
</dbReference>
<comment type="subcellular location">
    <subcellularLocation>
        <location evidence="1">Nucleus</location>
    </subcellularLocation>
</comment>
<dbReference type="SUPFAM" id="SSF57667">
    <property type="entry name" value="beta-beta-alpha zinc fingers"/>
    <property type="match status" value="2"/>
</dbReference>
<keyword evidence="8" id="KW-0805">Transcription regulation</keyword>
<evidence type="ECO:0000256" key="7">
    <source>
        <dbReference type="ARBA" id="ARBA00022853"/>
    </source>
</evidence>
<evidence type="ECO:0000256" key="9">
    <source>
        <dbReference type="ARBA" id="ARBA00023163"/>
    </source>
</evidence>
<feature type="domain" description="C2H2-type" evidence="14">
    <location>
        <begin position="205"/>
        <end position="235"/>
    </location>
</feature>
<protein>
    <recommendedName>
        <fullName evidence="14">C2H2-type domain-containing protein</fullName>
    </recommendedName>
</protein>
<evidence type="ECO:0000313" key="16">
    <source>
        <dbReference type="Proteomes" id="UP001152798"/>
    </source>
</evidence>
<evidence type="ECO:0000256" key="4">
    <source>
        <dbReference type="ARBA" id="ARBA00022737"/>
    </source>
</evidence>
<dbReference type="InterPro" id="IPR052130">
    <property type="entry name" value="AEBP2/jing_C2H2-ZnF"/>
</dbReference>
<feature type="compositionally biased region" description="Low complexity" evidence="13">
    <location>
        <begin position="146"/>
        <end position="158"/>
    </location>
</feature>
<proteinExistence type="inferred from homology"/>
<keyword evidence="16" id="KW-1185">Reference proteome</keyword>
<feature type="domain" description="C2H2-type" evidence="14">
    <location>
        <begin position="272"/>
        <end position="301"/>
    </location>
</feature>
<comment type="similarity">
    <text evidence="11">Belongs to the AEBP2/jing C2H2-type zinc-finger family.</text>
</comment>
<accession>A0A9P0H935</accession>
<evidence type="ECO:0000256" key="12">
    <source>
        <dbReference type="PROSITE-ProRule" id="PRU00042"/>
    </source>
</evidence>
<reference evidence="15" key="1">
    <citation type="submission" date="2022-01" db="EMBL/GenBank/DDBJ databases">
        <authorList>
            <person name="King R."/>
        </authorList>
    </citation>
    <scope>NUCLEOTIDE SEQUENCE</scope>
</reference>
<evidence type="ECO:0000259" key="14">
    <source>
        <dbReference type="PROSITE" id="PS50157"/>
    </source>
</evidence>
<dbReference type="Pfam" id="PF26014">
    <property type="entry name" value="SH3_AEBP2_C"/>
    <property type="match status" value="1"/>
</dbReference>
<dbReference type="PANTHER" id="PTHR46541">
    <property type="entry name" value="ZINC FINGER PROTEIN AEBP2"/>
    <property type="match status" value="1"/>
</dbReference>
<evidence type="ECO:0000256" key="2">
    <source>
        <dbReference type="ARBA" id="ARBA00022491"/>
    </source>
</evidence>
<feature type="region of interest" description="Disordered" evidence="13">
    <location>
        <begin position="113"/>
        <end position="158"/>
    </location>
</feature>
<keyword evidence="9" id="KW-0804">Transcription</keyword>
<keyword evidence="4" id="KW-0677">Repeat</keyword>